<feature type="compositionally biased region" description="Polar residues" evidence="9">
    <location>
        <begin position="275"/>
        <end position="284"/>
    </location>
</feature>
<name>A0AA36E492_LACSI</name>
<dbReference type="AlphaFoldDB" id="A0AA36E492"/>
<dbReference type="InterPro" id="IPR043701">
    <property type="entry name" value="Yju2"/>
</dbReference>
<evidence type="ECO:0000313" key="11">
    <source>
        <dbReference type="Proteomes" id="UP001177003"/>
    </source>
</evidence>
<evidence type="ECO:0000256" key="1">
    <source>
        <dbReference type="ARBA" id="ARBA00004123"/>
    </source>
</evidence>
<feature type="region of interest" description="Disordered" evidence="9">
    <location>
        <begin position="256"/>
        <end position="300"/>
    </location>
</feature>
<comment type="function">
    <text evidence="8">Part of the spliceosome which catalyzes two sequential transesterification reactions, first the excision of the non-coding intron from pre-mRNA and then the ligation of the coding exons to form the mature mRNA. Plays a role in stabilizing the structure of the spliceosome catalytic core and docking of the branch helix into the active site, producing 5'-exon and lariat intron-3'-intermediates.</text>
</comment>
<evidence type="ECO:0000256" key="5">
    <source>
        <dbReference type="ARBA" id="ARBA00022833"/>
    </source>
</evidence>
<keyword evidence="6" id="KW-0508">mRNA splicing</keyword>
<dbReference type="GO" id="GO:0000349">
    <property type="term" value="P:generation of catalytic spliceosome for first transesterification step"/>
    <property type="evidence" value="ECO:0007669"/>
    <property type="project" value="UniProtKB-UniRule"/>
</dbReference>
<proteinExistence type="inferred from homology"/>
<evidence type="ECO:0000256" key="4">
    <source>
        <dbReference type="ARBA" id="ARBA00022728"/>
    </source>
</evidence>
<feature type="compositionally biased region" description="Basic and acidic residues" evidence="9">
    <location>
        <begin position="263"/>
        <end position="274"/>
    </location>
</feature>
<comment type="similarity">
    <text evidence="8">Belongs to the CWC16 family. YJU2 subfamily.</text>
</comment>
<evidence type="ECO:0000256" key="3">
    <source>
        <dbReference type="ARBA" id="ARBA00022723"/>
    </source>
</evidence>
<evidence type="ECO:0000256" key="6">
    <source>
        <dbReference type="ARBA" id="ARBA00023187"/>
    </source>
</evidence>
<comment type="subunit">
    <text evidence="8">Component of the spliceosome. Present in the activated B complex, the catalytically activated B* complex which catalyzes the branching, the catalytic step 1 C complex catalyzing the exon ligation, and the postcatalytic P complex containing the ligated exons (mRNA) and the excised lariat intron.</text>
</comment>
<dbReference type="InterPro" id="IPR007590">
    <property type="entry name" value="Saf4/Yju2"/>
</dbReference>
<keyword evidence="4 8" id="KW-0747">Spliceosome</keyword>
<evidence type="ECO:0000256" key="2">
    <source>
        <dbReference type="ARBA" id="ARBA00022664"/>
    </source>
</evidence>
<accession>A0AA36E492</accession>
<feature type="binding site" evidence="8">
    <location>
        <position position="44"/>
    </location>
    <ligand>
        <name>Zn(2+)</name>
        <dbReference type="ChEBI" id="CHEBI:29105"/>
    </ligand>
</feature>
<evidence type="ECO:0000256" key="7">
    <source>
        <dbReference type="ARBA" id="ARBA00023242"/>
    </source>
</evidence>
<feature type="binding site" evidence="8">
    <location>
        <position position="41"/>
    </location>
    <ligand>
        <name>Zn(2+)</name>
        <dbReference type="ChEBI" id="CHEBI:29105"/>
    </ligand>
</feature>
<dbReference type="HAMAP" id="MF_03226">
    <property type="entry name" value="YJU2"/>
    <property type="match status" value="1"/>
</dbReference>
<protein>
    <recommendedName>
        <fullName evidence="8">Splicing factor YJU2</fullName>
    </recommendedName>
</protein>
<keyword evidence="7 8" id="KW-0539">Nucleus</keyword>
<feature type="compositionally biased region" description="Acidic residues" evidence="9">
    <location>
        <begin position="288"/>
        <end position="300"/>
    </location>
</feature>
<evidence type="ECO:0000313" key="10">
    <source>
        <dbReference type="EMBL" id="CAI9281487.1"/>
    </source>
</evidence>
<feature type="binding site" evidence="8">
    <location>
        <position position="81"/>
    </location>
    <ligand>
        <name>Zn(2+)</name>
        <dbReference type="ChEBI" id="CHEBI:29105"/>
    </ligand>
</feature>
<gene>
    <name evidence="10" type="ORF">LSALG_LOCUS21180</name>
</gene>
<feature type="binding site" evidence="8">
    <location>
        <position position="78"/>
    </location>
    <ligand>
        <name>Zn(2+)</name>
        <dbReference type="ChEBI" id="CHEBI:29105"/>
    </ligand>
</feature>
<evidence type="ECO:0000256" key="8">
    <source>
        <dbReference type="HAMAP-Rule" id="MF_03226"/>
    </source>
</evidence>
<keyword evidence="11" id="KW-1185">Reference proteome</keyword>
<sequence length="300" mass="34716">MAERKVLNKYYPPDFDPAKIPRMPKNQQMKVRMMLPMSIRCITCGNYIYRGTKFNSPKEEVIGETYLGIKIFRFYFKCTQCAAEITIKTDSQNSDYVVESGATRNFEHWRAEDEVKEEHQRRDAKEIADPMKSSEKRRIDSNRHMNIISALDEIKSMNSRHANLTLDAIFEALQRSSPLQQEDKLQEEDQALIKSIFHGSRKFKKRRVSESLTNYLTKTSIDHDTLNKREDRRGLRSFVFKSSAVKFSVVKKPLEAGSAKTQANEKKQEDDKGKNTSNALGSLCQQYDSDDDEEQSLCQS</sequence>
<dbReference type="GO" id="GO:0046872">
    <property type="term" value="F:metal ion binding"/>
    <property type="evidence" value="ECO:0007669"/>
    <property type="project" value="UniProtKB-KW"/>
</dbReference>
<dbReference type="EMBL" id="OX465080">
    <property type="protein sequence ID" value="CAI9281487.1"/>
    <property type="molecule type" value="Genomic_DNA"/>
</dbReference>
<dbReference type="Pfam" id="PF04502">
    <property type="entry name" value="Saf4_Yju2"/>
    <property type="match status" value="1"/>
</dbReference>
<comment type="subcellular location">
    <subcellularLocation>
        <location evidence="1 8">Nucleus</location>
    </subcellularLocation>
</comment>
<dbReference type="Proteomes" id="UP001177003">
    <property type="component" value="Chromosome 4"/>
</dbReference>
<dbReference type="PANTHER" id="PTHR12111:SF1">
    <property type="entry name" value="SPLICING FACTOR YJU2"/>
    <property type="match status" value="1"/>
</dbReference>
<organism evidence="10 11">
    <name type="scientific">Lactuca saligna</name>
    <name type="common">Willowleaf lettuce</name>
    <dbReference type="NCBI Taxonomy" id="75948"/>
    <lineage>
        <taxon>Eukaryota</taxon>
        <taxon>Viridiplantae</taxon>
        <taxon>Streptophyta</taxon>
        <taxon>Embryophyta</taxon>
        <taxon>Tracheophyta</taxon>
        <taxon>Spermatophyta</taxon>
        <taxon>Magnoliopsida</taxon>
        <taxon>eudicotyledons</taxon>
        <taxon>Gunneridae</taxon>
        <taxon>Pentapetalae</taxon>
        <taxon>asterids</taxon>
        <taxon>campanulids</taxon>
        <taxon>Asterales</taxon>
        <taxon>Asteraceae</taxon>
        <taxon>Cichorioideae</taxon>
        <taxon>Cichorieae</taxon>
        <taxon>Lactucinae</taxon>
        <taxon>Lactuca</taxon>
    </lineage>
</organism>
<reference evidence="10" key="1">
    <citation type="submission" date="2023-04" db="EMBL/GenBank/DDBJ databases">
        <authorList>
            <person name="Vijverberg K."/>
            <person name="Xiong W."/>
            <person name="Schranz E."/>
        </authorList>
    </citation>
    <scope>NUCLEOTIDE SEQUENCE</scope>
</reference>
<keyword evidence="2" id="KW-0507">mRNA processing</keyword>
<feature type="region of interest" description="Disordered" evidence="9">
    <location>
        <begin position="113"/>
        <end position="136"/>
    </location>
</feature>
<dbReference type="PANTHER" id="PTHR12111">
    <property type="entry name" value="SPLICING FACTOR YJU2"/>
    <property type="match status" value="1"/>
</dbReference>
<keyword evidence="5 8" id="KW-0862">Zinc</keyword>
<evidence type="ECO:0000256" key="9">
    <source>
        <dbReference type="SAM" id="MobiDB-lite"/>
    </source>
</evidence>
<keyword evidence="3 8" id="KW-0479">Metal-binding</keyword>
<dbReference type="GO" id="GO:0071006">
    <property type="term" value="C:U2-type catalytic step 1 spliceosome"/>
    <property type="evidence" value="ECO:0007669"/>
    <property type="project" value="UniProtKB-UniRule"/>
</dbReference>